<evidence type="ECO:0000256" key="2">
    <source>
        <dbReference type="SAM" id="SignalP"/>
    </source>
</evidence>
<feature type="region of interest" description="Disordered" evidence="1">
    <location>
        <begin position="216"/>
        <end position="243"/>
    </location>
</feature>
<evidence type="ECO:0000313" key="4">
    <source>
        <dbReference type="Proteomes" id="UP001292094"/>
    </source>
</evidence>
<dbReference type="Proteomes" id="UP001292094">
    <property type="component" value="Unassembled WGS sequence"/>
</dbReference>
<keyword evidence="2" id="KW-0732">Signal</keyword>
<feature type="region of interest" description="Disordered" evidence="1">
    <location>
        <begin position="169"/>
        <end position="193"/>
    </location>
</feature>
<accession>A0AAE1PZV2</accession>
<protein>
    <submittedName>
        <fullName evidence="3">Uncharacterized protein</fullName>
    </submittedName>
</protein>
<organism evidence="3 4">
    <name type="scientific">Petrolisthes manimaculis</name>
    <dbReference type="NCBI Taxonomy" id="1843537"/>
    <lineage>
        <taxon>Eukaryota</taxon>
        <taxon>Metazoa</taxon>
        <taxon>Ecdysozoa</taxon>
        <taxon>Arthropoda</taxon>
        <taxon>Crustacea</taxon>
        <taxon>Multicrustacea</taxon>
        <taxon>Malacostraca</taxon>
        <taxon>Eumalacostraca</taxon>
        <taxon>Eucarida</taxon>
        <taxon>Decapoda</taxon>
        <taxon>Pleocyemata</taxon>
        <taxon>Anomura</taxon>
        <taxon>Galatheoidea</taxon>
        <taxon>Porcellanidae</taxon>
        <taxon>Petrolisthes</taxon>
    </lineage>
</organism>
<evidence type="ECO:0000313" key="3">
    <source>
        <dbReference type="EMBL" id="KAK4317368.1"/>
    </source>
</evidence>
<sequence length="303" mass="33790">MQCAIVFFILSIGFVPAALAVIPSEAHFRSTIRFEPPANHLEISSSKLYEEGGLANYRFEIMLLEGEAVSMRCPHIYLSEPHEQQLAIYNMETQAMMHSTANDNMNEDESLLFYENVIIDLIASSQPYKDQLSPAAEALYVECSLTRFNPNRKHYALRLGQIQIMSTNAPQKPTLSSNPNGTASVSRTEVPHEATRFKPNRKRYALKLGGQFQIMSTNAPPKPTLSSNPNETASVSRTEVPHEATRFKPNRKRYALKLGGQFQIMSTNAPPKPTLSSNPNGTASVSRTKIPNEVTTALYVTYH</sequence>
<feature type="region of interest" description="Disordered" evidence="1">
    <location>
        <begin position="266"/>
        <end position="286"/>
    </location>
</feature>
<comment type="caution">
    <text evidence="3">The sequence shown here is derived from an EMBL/GenBank/DDBJ whole genome shotgun (WGS) entry which is preliminary data.</text>
</comment>
<feature type="compositionally biased region" description="Polar residues" evidence="1">
    <location>
        <begin position="169"/>
        <end position="187"/>
    </location>
</feature>
<feature type="compositionally biased region" description="Polar residues" evidence="1">
    <location>
        <begin position="216"/>
        <end position="237"/>
    </location>
</feature>
<proteinExistence type="predicted"/>
<reference evidence="3" key="1">
    <citation type="submission" date="2023-11" db="EMBL/GenBank/DDBJ databases">
        <title>Genome assemblies of two species of porcelain crab, Petrolisthes cinctipes and Petrolisthes manimaculis (Anomura: Porcellanidae).</title>
        <authorList>
            <person name="Angst P."/>
        </authorList>
    </citation>
    <scope>NUCLEOTIDE SEQUENCE</scope>
    <source>
        <strain evidence="3">PB745_02</strain>
        <tissue evidence="3">Gill</tissue>
    </source>
</reference>
<dbReference type="EMBL" id="JAWZYT010000926">
    <property type="protein sequence ID" value="KAK4317368.1"/>
    <property type="molecule type" value="Genomic_DNA"/>
</dbReference>
<feature type="signal peptide" evidence="2">
    <location>
        <begin position="1"/>
        <end position="20"/>
    </location>
</feature>
<keyword evidence="4" id="KW-1185">Reference proteome</keyword>
<evidence type="ECO:0000256" key="1">
    <source>
        <dbReference type="SAM" id="MobiDB-lite"/>
    </source>
</evidence>
<dbReference type="AlphaFoldDB" id="A0AAE1PZV2"/>
<name>A0AAE1PZV2_9EUCA</name>
<feature type="chain" id="PRO_5042034914" evidence="2">
    <location>
        <begin position="21"/>
        <end position="303"/>
    </location>
</feature>
<gene>
    <name evidence="3" type="ORF">Pmani_011530</name>
</gene>